<organism evidence="5 6">
    <name type="scientific">Rhodopseudomonas palustris</name>
    <dbReference type="NCBI Taxonomy" id="1076"/>
    <lineage>
        <taxon>Bacteria</taxon>
        <taxon>Pseudomonadati</taxon>
        <taxon>Pseudomonadota</taxon>
        <taxon>Alphaproteobacteria</taxon>
        <taxon>Hyphomicrobiales</taxon>
        <taxon>Nitrobacteraceae</taxon>
        <taxon>Rhodopseudomonas</taxon>
    </lineage>
</organism>
<dbReference type="SUPFAM" id="SSF53323">
    <property type="entry name" value="Pyruvate-ferredoxin oxidoreductase, PFOR, domain III"/>
    <property type="match status" value="1"/>
</dbReference>
<proteinExistence type="predicted"/>
<dbReference type="GO" id="GO:0030976">
    <property type="term" value="F:thiamine pyrophosphate binding"/>
    <property type="evidence" value="ECO:0007669"/>
    <property type="project" value="InterPro"/>
</dbReference>
<dbReference type="EMBL" id="JACRJB010000007">
    <property type="protein sequence ID" value="MBI5128317.1"/>
    <property type="molecule type" value="Genomic_DNA"/>
</dbReference>
<feature type="domain" description="Thiamine pyrophosphate enzyme TPP-binding" evidence="3">
    <location>
        <begin position="453"/>
        <end position="542"/>
    </location>
</feature>
<dbReference type="Gene3D" id="3.40.50.970">
    <property type="match status" value="2"/>
</dbReference>
<dbReference type="AlphaFoldDB" id="A0A933VU46"/>
<dbReference type="NCBIfam" id="NF009589">
    <property type="entry name" value="PRK13030.1"/>
    <property type="match status" value="1"/>
</dbReference>
<dbReference type="PANTHER" id="PTHR48084:SF3">
    <property type="entry name" value="SUBUNIT OF PYRUVATE:FLAVODOXIN OXIDOREDUCTASE"/>
    <property type="match status" value="1"/>
</dbReference>
<dbReference type="GO" id="GO:0016625">
    <property type="term" value="F:oxidoreductase activity, acting on the aldehyde or oxo group of donors, iron-sulfur protein as acceptor"/>
    <property type="evidence" value="ECO:0007669"/>
    <property type="project" value="UniProtKB-ARBA"/>
</dbReference>
<keyword evidence="1" id="KW-0560">Oxidoreductase</keyword>
<sequence>MTLQDVSLQDKYIKPSGRIYLSGVQALVRLPLLQRERDRAAGLDTGGFISGYRGSPLGMYDSALWGAKSHLASANVQFQPGLNEDLAATSVWGSQQVGMFPGATVQGVFGIWYGKGPGVDRSVDALKHANAAGTSRFGGVLALAGDDHGCQSSTLPHQSEQVFRAAMMPILNPSTVQEYLDFGIYGFALSRYSGCWIGFKAISETAESSASITVDPQRMQFVDPSDFEMPAGGLHIRWPDPPLEAERRLHGPKMQAVAAFARANPIDRVVLDSPSPRLGILTTGKAYLDVRQALSDLGLSEDACRSLGLRIYKVGLVWPLEVEGARAFAAGLQDVLVVEEKHGFIENQLVQALYNMDAGRRPSVVGKSDERGAPLLPSEGELSPTLVARAILSRLERMGSGNPQLAQRLARLESFERVASTPQIKSQRAPFFCSGCPHNTSTQLPEGSRAMAGIGCHGMATWMPNRNTQTITHMGGEGANWIGQAPFTAEKHVFQNLGDGTYTHSGLLAIRAAAASGVNITYKILYNDAVAMTGGQSAESGFTVPQIASQMAAEGAKRIVVVSDEPDKYTDLSLFPPGVTTHDRKDLDAVQRELRDIAGLSVMIYDQTCAAEKRRRRKRGQFPDPAKRAFINDAVCEGCGDCSVKSNCVSVKPLETELGRKRTIDQSSCNKDFSCVEGFCPSFVTVHGGGLRKPAKPSVTGGADLFAALPMPAPRPLHEPYNLLMTGIGGTGVITVGALLGMAAHLEGKGCSVLDFTGLAQKNGGVMTHVRIAPTPEDIAAVRIAAGGADLLLGFDIVGAASPVALARIEEGVTRAVINSSLTPTAAFVTDGNVDFEAGLMNKVLRDAVGEKRIDFVQGSRIATTIMGDSIATNLLLLGYVFQKGLLPLSFEAIDRAIELNGSAVEANRRAFAWGRLTAHEPAAVEKAMASRATPTARELSLTERIAFNADVLTRYQDAAYARRYSDVIARVRAAEARRTPGLSGLSDAAVRGLFKLMAYKDEYEVARLYTDGDFLAKLDKQFEGDFKLRFHLAPPIMAKTDPVTGHLRKREFGPWMLTVFKVLARLRRLRGTPFDPFGNTAERRMERQMIEDYVGQIDVLLARLTPQNHSIAVEILRLPESIRGFGHVKDASVRAAEERKRQLIAALDSGVAVAAE</sequence>
<reference evidence="5" key="1">
    <citation type="submission" date="2020-07" db="EMBL/GenBank/DDBJ databases">
        <title>Huge and variable diversity of episymbiotic CPR bacteria and DPANN archaea in groundwater ecosystems.</title>
        <authorList>
            <person name="He C.Y."/>
            <person name="Keren R."/>
            <person name="Whittaker M."/>
            <person name="Farag I.F."/>
            <person name="Doudna J."/>
            <person name="Cate J.H.D."/>
            <person name="Banfield J.F."/>
        </authorList>
    </citation>
    <scope>NUCLEOTIDE SEQUENCE</scope>
    <source>
        <strain evidence="5">NC_groundwater_1818_Pr3_B-0.1um_66_35</strain>
    </source>
</reference>
<dbReference type="CDD" id="cd02008">
    <property type="entry name" value="TPP_IOR_alpha"/>
    <property type="match status" value="1"/>
</dbReference>
<comment type="caution">
    <text evidence="5">The sequence shown here is derived from an EMBL/GenBank/DDBJ whole genome shotgun (WGS) entry which is preliminary data.</text>
</comment>
<evidence type="ECO:0000259" key="4">
    <source>
        <dbReference type="Pfam" id="PF20169"/>
    </source>
</evidence>
<evidence type="ECO:0000259" key="2">
    <source>
        <dbReference type="Pfam" id="PF01558"/>
    </source>
</evidence>
<feature type="domain" description="DUF6537" evidence="4">
    <location>
        <begin position="944"/>
        <end position="1142"/>
    </location>
</feature>
<name>A0A933VU46_RHOPL</name>
<dbReference type="GO" id="GO:0044281">
    <property type="term" value="P:small molecule metabolic process"/>
    <property type="evidence" value="ECO:0007669"/>
    <property type="project" value="UniProtKB-ARBA"/>
</dbReference>
<accession>A0A933VU46</accession>
<dbReference type="InterPro" id="IPR002869">
    <property type="entry name" value="Pyrv_flavodox_OxRed_cen"/>
</dbReference>
<dbReference type="InterPro" id="IPR011766">
    <property type="entry name" value="TPP_enzyme_TPP-bd"/>
</dbReference>
<evidence type="ECO:0000313" key="6">
    <source>
        <dbReference type="Proteomes" id="UP000782519"/>
    </source>
</evidence>
<dbReference type="InterPro" id="IPR002880">
    <property type="entry name" value="Pyrv_Fd/Flavodoxin_OxRdtase_N"/>
</dbReference>
<dbReference type="Gene3D" id="3.40.920.10">
    <property type="entry name" value="Pyruvate-ferredoxin oxidoreductase, PFOR, domain III"/>
    <property type="match status" value="1"/>
</dbReference>
<dbReference type="Pfam" id="PF01558">
    <property type="entry name" value="POR"/>
    <property type="match status" value="1"/>
</dbReference>
<evidence type="ECO:0000313" key="5">
    <source>
        <dbReference type="EMBL" id="MBI5128317.1"/>
    </source>
</evidence>
<dbReference type="InterPro" id="IPR051457">
    <property type="entry name" value="2-oxoacid:Fd_oxidoreductase"/>
</dbReference>
<dbReference type="Pfam" id="PF20169">
    <property type="entry name" value="DUF6537"/>
    <property type="match status" value="1"/>
</dbReference>
<protein>
    <submittedName>
        <fullName evidence="5">Indolepyruvate ferredoxin oxidoreductase family protein</fullName>
    </submittedName>
</protein>
<dbReference type="NCBIfam" id="NF009588">
    <property type="entry name" value="PRK13029.1"/>
    <property type="match status" value="1"/>
</dbReference>
<dbReference type="InterPro" id="IPR019752">
    <property type="entry name" value="Pyrv/ketoisovalerate_OxRed_cat"/>
</dbReference>
<dbReference type="InterPro" id="IPR046667">
    <property type="entry name" value="DUF6537"/>
</dbReference>
<dbReference type="Proteomes" id="UP000782519">
    <property type="component" value="Unassembled WGS sequence"/>
</dbReference>
<feature type="domain" description="Pyruvate/ketoisovalerate oxidoreductase catalytic" evidence="2">
    <location>
        <begin position="729"/>
        <end position="915"/>
    </location>
</feature>
<gene>
    <name evidence="5" type="ORF">HZA66_02650</name>
</gene>
<dbReference type="InterPro" id="IPR029061">
    <property type="entry name" value="THDP-binding"/>
</dbReference>
<dbReference type="GO" id="GO:0045333">
    <property type="term" value="P:cellular respiration"/>
    <property type="evidence" value="ECO:0007669"/>
    <property type="project" value="UniProtKB-ARBA"/>
</dbReference>
<dbReference type="PANTHER" id="PTHR48084">
    <property type="entry name" value="2-OXOGLUTARATE OXIDOREDUCTASE SUBUNIT KORB-RELATED"/>
    <property type="match status" value="1"/>
</dbReference>
<dbReference type="CDD" id="cd07034">
    <property type="entry name" value="TPP_PYR_PFOR_IOR-alpha_like"/>
    <property type="match status" value="1"/>
</dbReference>
<evidence type="ECO:0000256" key="1">
    <source>
        <dbReference type="ARBA" id="ARBA00023002"/>
    </source>
</evidence>
<dbReference type="SUPFAM" id="SSF52518">
    <property type="entry name" value="Thiamin diphosphate-binding fold (THDP-binding)"/>
    <property type="match status" value="2"/>
</dbReference>
<dbReference type="Pfam" id="PF02775">
    <property type="entry name" value="TPP_enzyme_C"/>
    <property type="match status" value="1"/>
</dbReference>
<evidence type="ECO:0000259" key="3">
    <source>
        <dbReference type="Pfam" id="PF02775"/>
    </source>
</evidence>